<evidence type="ECO:0000313" key="8">
    <source>
        <dbReference type="Proteomes" id="UP000199220"/>
    </source>
</evidence>
<dbReference type="Gene3D" id="3.40.190.10">
    <property type="entry name" value="Periplasmic binding protein-like II"/>
    <property type="match status" value="1"/>
</dbReference>
<sequence>MSMKPPSREGLLRGRHRRSRFALASSVCAAITLAACVPGQGTTNDPTTAGGEEPPPQAEGPVELVVWTDPVRQVGFEMYQELHPEIDLQIEVLPDDVDSRLMLANEAGEGWPDIMTLKRFQLEAFGQPPLDFSADISDYVDEDILAEFSPGLLDLCQDGDALRCMNNDLSPLVLWYDRDLMEEFGYELPTTWEEFEEIGLRLADEHPGYIVGHAATTAILPGSRCPMAEVTGQMELHVDLEHERCTRVFDLVDNLVEAGTMIPGSANDPDYVAEYGAPRQILMSVQALHRGRFGFINEYNWPEGSVGIAPPLRWADEDEVHNYAGGGSGYAVSRHSEYQAAAAELAVWMATGDYQTHPETVTFPAYRPAQEVWIENNRDAFYTGDAELEEIIDAAESQLSPYWSEINLGSVRGSYGQVVGPELVHGRTIAELVPEWEQYIVNEAEAAGWTVDVG</sequence>
<keyword evidence="7" id="KW-0762">Sugar transport</keyword>
<keyword evidence="1" id="KW-1003">Cell membrane</keyword>
<keyword evidence="7" id="KW-0813">Transport</keyword>
<accession>A0A1H5M696</accession>
<dbReference type="PANTHER" id="PTHR43649">
    <property type="entry name" value="ARABINOSE-BINDING PROTEIN-RELATED"/>
    <property type="match status" value="1"/>
</dbReference>
<evidence type="ECO:0000256" key="3">
    <source>
        <dbReference type="ARBA" id="ARBA00023136"/>
    </source>
</evidence>
<keyword evidence="2" id="KW-0732">Signal</keyword>
<evidence type="ECO:0000256" key="2">
    <source>
        <dbReference type="ARBA" id="ARBA00022729"/>
    </source>
</evidence>
<evidence type="ECO:0000256" key="4">
    <source>
        <dbReference type="ARBA" id="ARBA00023139"/>
    </source>
</evidence>
<dbReference type="AlphaFoldDB" id="A0A1H5M696"/>
<dbReference type="OrthoDB" id="2513534at2"/>
<dbReference type="InterPro" id="IPR006059">
    <property type="entry name" value="SBP"/>
</dbReference>
<keyword evidence="3" id="KW-0472">Membrane</keyword>
<dbReference type="InterPro" id="IPR050490">
    <property type="entry name" value="Bact_solute-bd_prot1"/>
</dbReference>
<dbReference type="SUPFAM" id="SSF53850">
    <property type="entry name" value="Periplasmic binding protein-like II"/>
    <property type="match status" value="1"/>
</dbReference>
<gene>
    <name evidence="7" type="ORF">SAMN04488554_3184</name>
</gene>
<feature type="region of interest" description="Disordered" evidence="6">
    <location>
        <begin position="38"/>
        <end position="60"/>
    </location>
</feature>
<dbReference type="PANTHER" id="PTHR43649:SF33">
    <property type="entry name" value="POLYGALACTURONAN_RHAMNOGALACTURONAN-BINDING PROTEIN YTCQ"/>
    <property type="match status" value="1"/>
</dbReference>
<evidence type="ECO:0000256" key="1">
    <source>
        <dbReference type="ARBA" id="ARBA00022475"/>
    </source>
</evidence>
<dbReference type="Proteomes" id="UP000199220">
    <property type="component" value="Unassembled WGS sequence"/>
</dbReference>
<dbReference type="Pfam" id="PF13416">
    <property type="entry name" value="SBP_bac_8"/>
    <property type="match status" value="1"/>
</dbReference>
<evidence type="ECO:0000256" key="5">
    <source>
        <dbReference type="ARBA" id="ARBA00023288"/>
    </source>
</evidence>
<keyword evidence="5" id="KW-0449">Lipoprotein</keyword>
<evidence type="ECO:0000256" key="6">
    <source>
        <dbReference type="SAM" id="MobiDB-lite"/>
    </source>
</evidence>
<reference evidence="8" key="1">
    <citation type="submission" date="2016-10" db="EMBL/GenBank/DDBJ databases">
        <authorList>
            <person name="Varghese N."/>
            <person name="Submissions S."/>
        </authorList>
    </citation>
    <scope>NUCLEOTIDE SEQUENCE [LARGE SCALE GENOMIC DNA]</scope>
    <source>
        <strain evidence="8">DSM 21368</strain>
    </source>
</reference>
<dbReference type="EMBL" id="FNTX01000002">
    <property type="protein sequence ID" value="SEE84989.1"/>
    <property type="molecule type" value="Genomic_DNA"/>
</dbReference>
<proteinExistence type="predicted"/>
<organism evidence="7 8">
    <name type="scientific">Ruania alba</name>
    <dbReference type="NCBI Taxonomy" id="648782"/>
    <lineage>
        <taxon>Bacteria</taxon>
        <taxon>Bacillati</taxon>
        <taxon>Actinomycetota</taxon>
        <taxon>Actinomycetes</taxon>
        <taxon>Micrococcales</taxon>
        <taxon>Ruaniaceae</taxon>
        <taxon>Ruania</taxon>
    </lineage>
</organism>
<keyword evidence="8" id="KW-1185">Reference proteome</keyword>
<name>A0A1H5M696_9MICO</name>
<evidence type="ECO:0000313" key="7">
    <source>
        <dbReference type="EMBL" id="SEE84989.1"/>
    </source>
</evidence>
<protein>
    <submittedName>
        <fullName evidence="7">Multiple sugar transport system substrate-binding protein</fullName>
    </submittedName>
</protein>
<dbReference type="STRING" id="648782.SAMN04488554_3184"/>
<keyword evidence="4" id="KW-0564">Palmitate</keyword>